<evidence type="ECO:0000256" key="3">
    <source>
        <dbReference type="ARBA" id="ARBA00022692"/>
    </source>
</evidence>
<evidence type="ECO:0000256" key="5">
    <source>
        <dbReference type="ARBA" id="ARBA00023136"/>
    </source>
</evidence>
<keyword evidence="3 6" id="KW-0812">Transmembrane</keyword>
<dbReference type="EMBL" id="BOPO01000040">
    <property type="protein sequence ID" value="GIL27258.1"/>
    <property type="molecule type" value="Genomic_DNA"/>
</dbReference>
<gene>
    <name evidence="8" type="ORF">NUM_25120</name>
</gene>
<evidence type="ECO:0000256" key="6">
    <source>
        <dbReference type="SAM" id="Phobius"/>
    </source>
</evidence>
<keyword evidence="5 6" id="KW-0472">Membrane</keyword>
<evidence type="ECO:0000313" key="8">
    <source>
        <dbReference type="EMBL" id="GIL27258.1"/>
    </source>
</evidence>
<keyword evidence="2" id="KW-1003">Cell membrane</keyword>
<evidence type="ECO:0000313" key="9">
    <source>
        <dbReference type="Proteomes" id="UP000614996"/>
    </source>
</evidence>
<name>A0A8J4AEM2_9ACTN</name>
<sequence>MTELLAGLTLGGAALLLVLPTRTSRRRMAGIRTTPSNTAVRFARRALRAVTRSTRTGAAVAALLGALLGATTAGPVAALVCGTYSGFGAYLAFRRRAAQRAGRLRAAALDAVTALADDLQAGLAPSRALGHVWPRLTGTEVDPLTAPDPVVPDDPAAVLAGDPEPSRADITARLAVAWRLAAGTGAPLADLLDRLQTELSERERLRRAAAAQTAGNRVTAALLALLPLAGIGLGYAIGADPLQLLWHTGIGAGCAVAALALQSAGVAWTLRLTRTDGEVPA</sequence>
<dbReference type="PANTHER" id="PTHR35007">
    <property type="entry name" value="INTEGRAL MEMBRANE PROTEIN-RELATED"/>
    <property type="match status" value="1"/>
</dbReference>
<comment type="caution">
    <text evidence="8">The sequence shown here is derived from an EMBL/GenBank/DDBJ whole genome shotgun (WGS) entry which is preliminary data.</text>
</comment>
<dbReference type="InterPro" id="IPR018076">
    <property type="entry name" value="T2SS_GspF_dom"/>
</dbReference>
<comment type="subcellular location">
    <subcellularLocation>
        <location evidence="1">Cell membrane</location>
        <topology evidence="1">Multi-pass membrane protein</topology>
    </subcellularLocation>
</comment>
<proteinExistence type="predicted"/>
<feature type="transmembrane region" description="Helical" evidence="6">
    <location>
        <begin position="244"/>
        <end position="268"/>
    </location>
</feature>
<reference evidence="9" key="1">
    <citation type="journal article" date="2021" name="Int. J. Syst. Evol. Microbiol.">
        <title>Actinocatenispora comari sp. nov., an endophytic actinomycete isolated from aerial parts of Comarum salesowianum.</title>
        <authorList>
            <person name="Oyunbileg N."/>
            <person name="Iizaka Y."/>
            <person name="Hamada M."/>
            <person name="Davaapurev B.O."/>
            <person name="Fukumoto A."/>
            <person name="Tsetseg B."/>
            <person name="Kato F."/>
            <person name="Tamura T."/>
            <person name="Batkhuu J."/>
            <person name="Anzai Y."/>
        </authorList>
    </citation>
    <scope>NUCLEOTIDE SEQUENCE [LARGE SCALE GENOMIC DNA]</scope>
    <source>
        <strain evidence="9">NUM-2625</strain>
    </source>
</reference>
<evidence type="ECO:0000256" key="2">
    <source>
        <dbReference type="ARBA" id="ARBA00022475"/>
    </source>
</evidence>
<keyword evidence="4 6" id="KW-1133">Transmembrane helix</keyword>
<feature type="transmembrane region" description="Helical" evidence="6">
    <location>
        <begin position="214"/>
        <end position="238"/>
    </location>
</feature>
<accession>A0A8J4AEM2</accession>
<dbReference type="GO" id="GO:0005886">
    <property type="term" value="C:plasma membrane"/>
    <property type="evidence" value="ECO:0007669"/>
    <property type="project" value="UniProtKB-SubCell"/>
</dbReference>
<dbReference type="Pfam" id="PF00482">
    <property type="entry name" value="T2SSF"/>
    <property type="match status" value="1"/>
</dbReference>
<dbReference type="PANTHER" id="PTHR35007:SF4">
    <property type="entry name" value="CONSERVED TRANSMEMBRANE PROTEIN-RELATED"/>
    <property type="match status" value="1"/>
</dbReference>
<dbReference type="RefSeq" id="WP_207125012.1">
    <property type="nucleotide sequence ID" value="NZ_BOPO01000040.1"/>
</dbReference>
<evidence type="ECO:0000256" key="4">
    <source>
        <dbReference type="ARBA" id="ARBA00022989"/>
    </source>
</evidence>
<keyword evidence="9" id="KW-1185">Reference proteome</keyword>
<organism evidence="8 9">
    <name type="scientific">Actinocatenispora comari</name>
    <dbReference type="NCBI Taxonomy" id="2807577"/>
    <lineage>
        <taxon>Bacteria</taxon>
        <taxon>Bacillati</taxon>
        <taxon>Actinomycetota</taxon>
        <taxon>Actinomycetes</taxon>
        <taxon>Micromonosporales</taxon>
        <taxon>Micromonosporaceae</taxon>
        <taxon>Actinocatenispora</taxon>
    </lineage>
</organism>
<feature type="transmembrane region" description="Helical" evidence="6">
    <location>
        <begin position="60"/>
        <end position="93"/>
    </location>
</feature>
<feature type="domain" description="Type II secretion system protein GspF" evidence="7">
    <location>
        <begin position="169"/>
        <end position="232"/>
    </location>
</feature>
<evidence type="ECO:0000259" key="7">
    <source>
        <dbReference type="Pfam" id="PF00482"/>
    </source>
</evidence>
<dbReference type="AlphaFoldDB" id="A0A8J4AEM2"/>
<dbReference type="Proteomes" id="UP000614996">
    <property type="component" value="Unassembled WGS sequence"/>
</dbReference>
<evidence type="ECO:0000256" key="1">
    <source>
        <dbReference type="ARBA" id="ARBA00004651"/>
    </source>
</evidence>
<protein>
    <recommendedName>
        <fullName evidence="7">Type II secretion system protein GspF domain-containing protein</fullName>
    </recommendedName>
</protein>